<dbReference type="EMBL" id="BOPZ01000006">
    <property type="protein sequence ID" value="GIM28414.1"/>
    <property type="molecule type" value="Genomic_DNA"/>
</dbReference>
<comment type="caution">
    <text evidence="1">The sequence shown here is derived from an EMBL/GenBank/DDBJ whole genome shotgun (WGS) entry which is preliminary data.</text>
</comment>
<evidence type="ECO:0000313" key="1">
    <source>
        <dbReference type="EMBL" id="GIM28414.1"/>
    </source>
</evidence>
<reference evidence="1" key="1">
    <citation type="submission" date="2021-03" db="EMBL/GenBank/DDBJ databases">
        <title>Taxonomic study of Clostridium polyendosporum from meadow-gley soil under rice.</title>
        <authorList>
            <person name="Kobayashi H."/>
            <person name="Tanizawa Y."/>
            <person name="Yagura M."/>
        </authorList>
    </citation>
    <scope>NUCLEOTIDE SEQUENCE</scope>
    <source>
        <strain evidence="1">JCM 30710</strain>
    </source>
</reference>
<keyword evidence="2" id="KW-1185">Reference proteome</keyword>
<dbReference type="AlphaFoldDB" id="A0A919RZ29"/>
<sequence length="176" mass="20767">MCTSKEKLIYDTYVEGDLITNDLIELVQKQSKILNCEIYRGIFAPNIVLKIGKDINKYCHNKVISFSKNYNIAKEFSNKLFIDENVLNSLKKDGYNVDYIYKSGDNSFFSKVIIRMKNQKSFDLYDNYKNKTYEREKEVLVLTEPLYIKSITTEDDTIIVDCIDEDEISERYMVYM</sequence>
<name>A0A919RZ29_9CLOT</name>
<dbReference type="Proteomes" id="UP000679179">
    <property type="component" value="Unassembled WGS sequence"/>
</dbReference>
<dbReference type="RefSeq" id="WP_212903147.1">
    <property type="nucleotide sequence ID" value="NZ_BOPZ01000006.1"/>
</dbReference>
<proteinExistence type="predicted"/>
<gene>
    <name evidence="1" type="ORF">CPJCM30710_10800</name>
</gene>
<evidence type="ECO:0000313" key="2">
    <source>
        <dbReference type="Proteomes" id="UP000679179"/>
    </source>
</evidence>
<accession>A0A919RZ29</accession>
<protein>
    <submittedName>
        <fullName evidence="1">Uncharacterized protein</fullName>
    </submittedName>
</protein>
<organism evidence="1 2">
    <name type="scientific">Clostridium polyendosporum</name>
    <dbReference type="NCBI Taxonomy" id="69208"/>
    <lineage>
        <taxon>Bacteria</taxon>
        <taxon>Bacillati</taxon>
        <taxon>Bacillota</taxon>
        <taxon>Clostridia</taxon>
        <taxon>Eubacteriales</taxon>
        <taxon>Clostridiaceae</taxon>
        <taxon>Clostridium</taxon>
    </lineage>
</organism>